<dbReference type="SUPFAM" id="SSF56112">
    <property type="entry name" value="Protein kinase-like (PK-like)"/>
    <property type="match status" value="2"/>
</dbReference>
<keyword evidence="2" id="KW-1003">Cell membrane</keyword>
<dbReference type="GO" id="GO:0004672">
    <property type="term" value="F:protein kinase activity"/>
    <property type="evidence" value="ECO:0007669"/>
    <property type="project" value="InterPro"/>
</dbReference>
<accession>A0A9R1VW83</accession>
<comment type="caution">
    <text evidence="4">The sequence shown here is derived from an EMBL/GenBank/DDBJ whole genome shotgun (WGS) entry which is preliminary data.</text>
</comment>
<dbReference type="InterPro" id="IPR050823">
    <property type="entry name" value="Plant_Ser_Thr_Prot_Kinase"/>
</dbReference>
<dbReference type="PANTHER" id="PTHR45621">
    <property type="entry name" value="OS01G0588500 PROTEIN-RELATED"/>
    <property type="match status" value="1"/>
</dbReference>
<proteinExistence type="predicted"/>
<evidence type="ECO:0000313" key="4">
    <source>
        <dbReference type="EMBL" id="KAJ0211796.1"/>
    </source>
</evidence>
<sequence length="566" mass="64410">MDFGLAKVGLTDQTRTHVSTAVKGTFGYMDPCYFYTGKLTRKSDVYTFGVVLFEVLSGRKAVDTSFDEEQWGLAAWAQHLIKEGKINQIIDPRLIPQISRKCFKEFASLAGRCLHTLPKHRPTMAEVVVKLESILSQERELPNSVVDDEGFIYKLKSLVIGKLVVAAIGSKSDFIAHPKPIVAENNAARRKNPYRSFRALSYTELVSPTNGFEDEEHFPDFNNYIFKGWVDKRTYMPNKKGADVAIGSKSDLVAHHKPISTKVDAAIRSNSTNQSFRIFTYAELAIASNNFKDKEYSPTFMDFICKGWVDERTYAPTIKGVGLAMYVTKMEIPTQKQDIKLKDFNHPNLVKILGYCLNYKELFCVYEVISGITLDRYLYGDSCTSLSWVARLKIAIGAAEGLAYLHKRNQPAYSQFKTNLILVDKDFNARLSDFAFLTQNFQLDAYYYAAPESFCNQSNTFDGLHPLRLPENGMKVYDKRRPLGKQNLVEWALPLLADEVNLSIFIDPRLQNIDYPPKEAFKFAQLISNCLQAKQDKRPSMEYIAQDLHYCYPNEIKNSLPLKSQT</sequence>
<dbReference type="InterPro" id="IPR001245">
    <property type="entry name" value="Ser-Thr/Tyr_kinase_cat_dom"/>
</dbReference>
<feature type="domain" description="Protein kinase" evidence="3">
    <location>
        <begin position="1"/>
        <end position="135"/>
    </location>
</feature>
<keyword evidence="2" id="KW-0472">Membrane</keyword>
<evidence type="ECO:0000313" key="5">
    <source>
        <dbReference type="Proteomes" id="UP000235145"/>
    </source>
</evidence>
<dbReference type="Proteomes" id="UP000235145">
    <property type="component" value="Unassembled WGS sequence"/>
</dbReference>
<dbReference type="PROSITE" id="PS50011">
    <property type="entry name" value="PROTEIN_KINASE_DOM"/>
    <property type="match status" value="2"/>
</dbReference>
<gene>
    <name evidence="4" type="ORF">LSAT_V11C400221380</name>
</gene>
<dbReference type="GO" id="GO:0005524">
    <property type="term" value="F:ATP binding"/>
    <property type="evidence" value="ECO:0007669"/>
    <property type="project" value="InterPro"/>
</dbReference>
<comment type="subcellular location">
    <subcellularLocation>
        <location evidence="1">Cell membrane</location>
    </subcellularLocation>
</comment>
<evidence type="ECO:0000256" key="2">
    <source>
        <dbReference type="ARBA" id="ARBA00022475"/>
    </source>
</evidence>
<feature type="domain" description="Protein kinase" evidence="3">
    <location>
        <begin position="298"/>
        <end position="552"/>
    </location>
</feature>
<dbReference type="InterPro" id="IPR000719">
    <property type="entry name" value="Prot_kinase_dom"/>
</dbReference>
<dbReference type="InterPro" id="IPR011009">
    <property type="entry name" value="Kinase-like_dom_sf"/>
</dbReference>
<evidence type="ECO:0000256" key="1">
    <source>
        <dbReference type="ARBA" id="ARBA00004236"/>
    </source>
</evidence>
<keyword evidence="5" id="KW-1185">Reference proteome</keyword>
<dbReference type="Pfam" id="PF07714">
    <property type="entry name" value="PK_Tyr_Ser-Thr"/>
    <property type="match status" value="2"/>
</dbReference>
<evidence type="ECO:0000259" key="3">
    <source>
        <dbReference type="PROSITE" id="PS50011"/>
    </source>
</evidence>
<dbReference type="EMBL" id="NBSK02000004">
    <property type="protein sequence ID" value="KAJ0211796.1"/>
    <property type="molecule type" value="Genomic_DNA"/>
</dbReference>
<organism evidence="4 5">
    <name type="scientific">Lactuca sativa</name>
    <name type="common">Garden lettuce</name>
    <dbReference type="NCBI Taxonomy" id="4236"/>
    <lineage>
        <taxon>Eukaryota</taxon>
        <taxon>Viridiplantae</taxon>
        <taxon>Streptophyta</taxon>
        <taxon>Embryophyta</taxon>
        <taxon>Tracheophyta</taxon>
        <taxon>Spermatophyta</taxon>
        <taxon>Magnoliopsida</taxon>
        <taxon>eudicotyledons</taxon>
        <taxon>Gunneridae</taxon>
        <taxon>Pentapetalae</taxon>
        <taxon>asterids</taxon>
        <taxon>campanulids</taxon>
        <taxon>Asterales</taxon>
        <taxon>Asteraceae</taxon>
        <taxon>Cichorioideae</taxon>
        <taxon>Cichorieae</taxon>
        <taxon>Lactucinae</taxon>
        <taxon>Lactuca</taxon>
    </lineage>
</organism>
<reference evidence="4 5" key="1">
    <citation type="journal article" date="2017" name="Nat. Commun.">
        <title>Genome assembly with in vitro proximity ligation data and whole-genome triplication in lettuce.</title>
        <authorList>
            <person name="Reyes-Chin-Wo S."/>
            <person name="Wang Z."/>
            <person name="Yang X."/>
            <person name="Kozik A."/>
            <person name="Arikit S."/>
            <person name="Song C."/>
            <person name="Xia L."/>
            <person name="Froenicke L."/>
            <person name="Lavelle D.O."/>
            <person name="Truco M.J."/>
            <person name="Xia R."/>
            <person name="Zhu S."/>
            <person name="Xu C."/>
            <person name="Xu H."/>
            <person name="Xu X."/>
            <person name="Cox K."/>
            <person name="Korf I."/>
            <person name="Meyers B.C."/>
            <person name="Michelmore R.W."/>
        </authorList>
    </citation>
    <scope>NUCLEOTIDE SEQUENCE [LARGE SCALE GENOMIC DNA]</scope>
    <source>
        <strain evidence="5">cv. Salinas</strain>
        <tissue evidence="4">Seedlings</tissue>
    </source>
</reference>
<dbReference type="GO" id="GO:0005886">
    <property type="term" value="C:plasma membrane"/>
    <property type="evidence" value="ECO:0007669"/>
    <property type="project" value="UniProtKB-SubCell"/>
</dbReference>
<name>A0A9R1VW83_LACSA</name>
<dbReference type="Gene3D" id="1.10.510.10">
    <property type="entry name" value="Transferase(Phosphotransferase) domain 1"/>
    <property type="match status" value="3"/>
</dbReference>
<dbReference type="AlphaFoldDB" id="A0A9R1VW83"/>
<protein>
    <recommendedName>
        <fullName evidence="3">Protein kinase domain-containing protein</fullName>
    </recommendedName>
</protein>